<dbReference type="Gene3D" id="1.10.443.10">
    <property type="entry name" value="Intergrase catalytic core"/>
    <property type="match status" value="1"/>
</dbReference>
<evidence type="ECO:0000259" key="5">
    <source>
        <dbReference type="PROSITE" id="PS51898"/>
    </source>
</evidence>
<gene>
    <name evidence="6" type="ORF">FHR23_002819</name>
</gene>
<dbReference type="EMBL" id="JACIJI010000006">
    <property type="protein sequence ID" value="MBB5719863.1"/>
    <property type="molecule type" value="Genomic_DNA"/>
</dbReference>
<proteinExistence type="inferred from homology"/>
<name>A0A840Z1U1_9SPHN</name>
<dbReference type="SUPFAM" id="SSF56349">
    <property type="entry name" value="DNA breaking-rejoining enzymes"/>
    <property type="match status" value="1"/>
</dbReference>
<evidence type="ECO:0000256" key="1">
    <source>
        <dbReference type="ARBA" id="ARBA00008857"/>
    </source>
</evidence>
<comment type="similarity">
    <text evidence="1">Belongs to the 'phage' integrase family.</text>
</comment>
<feature type="domain" description="Tyr recombinase" evidence="5">
    <location>
        <begin position="225"/>
        <end position="398"/>
    </location>
</feature>
<evidence type="ECO:0000313" key="7">
    <source>
        <dbReference type="Proteomes" id="UP000554342"/>
    </source>
</evidence>
<accession>A0A840Z1U1</accession>
<evidence type="ECO:0000313" key="6">
    <source>
        <dbReference type="EMBL" id="MBB5719863.1"/>
    </source>
</evidence>
<dbReference type="InterPro" id="IPR002104">
    <property type="entry name" value="Integrase_catalytic"/>
</dbReference>
<evidence type="ECO:0000256" key="4">
    <source>
        <dbReference type="ARBA" id="ARBA00023172"/>
    </source>
</evidence>
<dbReference type="InterPro" id="IPR011010">
    <property type="entry name" value="DNA_brk_join_enz"/>
</dbReference>
<dbReference type="InterPro" id="IPR013762">
    <property type="entry name" value="Integrase-like_cat_sf"/>
</dbReference>
<keyword evidence="4" id="KW-0233">DNA recombination</keyword>
<keyword evidence="2" id="KW-0229">DNA integration</keyword>
<dbReference type="PANTHER" id="PTHR30629">
    <property type="entry name" value="PROPHAGE INTEGRASE"/>
    <property type="match status" value="1"/>
</dbReference>
<dbReference type="Gene3D" id="1.10.150.130">
    <property type="match status" value="1"/>
</dbReference>
<keyword evidence="7" id="KW-1185">Reference proteome</keyword>
<dbReference type="InterPro" id="IPR010998">
    <property type="entry name" value="Integrase_recombinase_N"/>
</dbReference>
<dbReference type="PANTHER" id="PTHR30629:SF2">
    <property type="entry name" value="PROPHAGE INTEGRASE INTS-RELATED"/>
    <property type="match status" value="1"/>
</dbReference>
<comment type="caution">
    <text evidence="6">The sequence shown here is derived from an EMBL/GenBank/DDBJ whole genome shotgun (WGS) entry which is preliminary data.</text>
</comment>
<organism evidence="6 7">
    <name type="scientific">Stakelama sediminis</name>
    <dbReference type="NCBI Taxonomy" id="463200"/>
    <lineage>
        <taxon>Bacteria</taxon>
        <taxon>Pseudomonadati</taxon>
        <taxon>Pseudomonadota</taxon>
        <taxon>Alphaproteobacteria</taxon>
        <taxon>Sphingomonadales</taxon>
        <taxon>Sphingomonadaceae</taxon>
        <taxon>Stakelama</taxon>
    </lineage>
</organism>
<dbReference type="CDD" id="cd00796">
    <property type="entry name" value="INT_Rci_Hp1_C"/>
    <property type="match status" value="1"/>
</dbReference>
<evidence type="ECO:0000256" key="3">
    <source>
        <dbReference type="ARBA" id="ARBA00023125"/>
    </source>
</evidence>
<dbReference type="Gene3D" id="3.30.160.390">
    <property type="entry name" value="Integrase, DNA-binding domain"/>
    <property type="match status" value="1"/>
</dbReference>
<dbReference type="PROSITE" id="PS51898">
    <property type="entry name" value="TYR_RECOMBINASE"/>
    <property type="match status" value="1"/>
</dbReference>
<dbReference type="Proteomes" id="UP000554342">
    <property type="component" value="Unassembled WGS sequence"/>
</dbReference>
<dbReference type="GO" id="GO:0015074">
    <property type="term" value="P:DNA integration"/>
    <property type="evidence" value="ECO:0007669"/>
    <property type="project" value="UniProtKB-KW"/>
</dbReference>
<dbReference type="GO" id="GO:0006310">
    <property type="term" value="P:DNA recombination"/>
    <property type="evidence" value="ECO:0007669"/>
    <property type="project" value="UniProtKB-KW"/>
</dbReference>
<sequence length="448" mass="48498">MSDPQRLTKKMIVDARPVPGKVSFLWDGELRGFGCKIEGAGTKSFILQYRNSEKRKRRIVLGRFGVMTIEQARDEARIKLGDVARGLDPAEEKRAARDGLTVGQLCDWYLTEAASGRLLGRKRMPIKASTLGMDRSRIETHIRPLIGRRKVAAVRLPDIETMQHDIATGKTAKPRGDGRGGVTRGGRGVAARSVTTLHSIFAHAKRAGLIDANPALGVRKFPDNKKTRRLSTDELRALGQALRDVAEIEHPIGIAIVRLLALSGLRLNEAQGVERKWVASEGYIAFGDTKTGAQIRVIGSPALKLLREQPIHEGSPYVFPSDGGTSHFVAADGVFGRICQRLGWGDVTAHTLRHTFGSIAGEMGYSELTIAAMLGHAAGTVTGRYVHIDEAVKSAIERVSTAIALLLDNHAEEKSQTANIFSIAAPTLLTTGGTRWGATVCVQQSRAG</sequence>
<dbReference type="InterPro" id="IPR025166">
    <property type="entry name" value="Integrase_DNA_bind_dom"/>
</dbReference>
<evidence type="ECO:0000256" key="2">
    <source>
        <dbReference type="ARBA" id="ARBA00022908"/>
    </source>
</evidence>
<dbReference type="RefSeq" id="WP_184005176.1">
    <property type="nucleotide sequence ID" value="NZ_BAABIF010000006.1"/>
</dbReference>
<dbReference type="GO" id="GO:0003677">
    <property type="term" value="F:DNA binding"/>
    <property type="evidence" value="ECO:0007669"/>
    <property type="project" value="UniProtKB-KW"/>
</dbReference>
<dbReference type="InterPro" id="IPR050808">
    <property type="entry name" value="Phage_Integrase"/>
</dbReference>
<reference evidence="6 7" key="1">
    <citation type="submission" date="2020-08" db="EMBL/GenBank/DDBJ databases">
        <title>Genomic Encyclopedia of Type Strains, Phase IV (KMG-IV): sequencing the most valuable type-strain genomes for metagenomic binning, comparative biology and taxonomic classification.</title>
        <authorList>
            <person name="Goeker M."/>
        </authorList>
    </citation>
    <scope>NUCLEOTIDE SEQUENCE [LARGE SCALE GENOMIC DNA]</scope>
    <source>
        <strain evidence="6 7">DSM 27203</strain>
    </source>
</reference>
<dbReference type="Pfam" id="PF00589">
    <property type="entry name" value="Phage_integrase"/>
    <property type="match status" value="1"/>
</dbReference>
<dbReference type="AlphaFoldDB" id="A0A840Z1U1"/>
<dbReference type="InterPro" id="IPR038488">
    <property type="entry name" value="Integrase_DNA-bd_sf"/>
</dbReference>
<dbReference type="Pfam" id="PF13356">
    <property type="entry name" value="Arm-DNA-bind_3"/>
    <property type="match status" value="1"/>
</dbReference>
<protein>
    <submittedName>
        <fullName evidence="6">Integrase</fullName>
    </submittedName>
</protein>
<keyword evidence="3" id="KW-0238">DNA-binding</keyword>